<proteinExistence type="predicted"/>
<reference evidence="4 5" key="1">
    <citation type="journal article" date="2014" name="Genome Biol. Evol.">
        <title>The secreted proteins of Achlya hypogyna and Thraustotheca clavata identify the ancestral oomycete secretome and reveal gene acquisitions by horizontal gene transfer.</title>
        <authorList>
            <person name="Misner I."/>
            <person name="Blouin N."/>
            <person name="Leonard G."/>
            <person name="Richards T.A."/>
            <person name="Lane C.E."/>
        </authorList>
    </citation>
    <scope>NUCLEOTIDE SEQUENCE [LARGE SCALE GENOMIC DNA]</scope>
    <source>
        <strain evidence="4 5">ATCC 34112</strain>
    </source>
</reference>
<dbReference type="AlphaFoldDB" id="A0A1W0ACI4"/>
<name>A0A1W0ACI4_9STRA</name>
<dbReference type="SUPFAM" id="SSF52047">
    <property type="entry name" value="RNI-like"/>
    <property type="match status" value="1"/>
</dbReference>
<dbReference type="EMBL" id="JNBS01000034">
    <property type="protein sequence ID" value="OQS07908.1"/>
    <property type="molecule type" value="Genomic_DNA"/>
</dbReference>
<keyword evidence="5" id="KW-1185">Reference proteome</keyword>
<evidence type="ECO:0000313" key="5">
    <source>
        <dbReference type="Proteomes" id="UP000243217"/>
    </source>
</evidence>
<organism evidence="4 5">
    <name type="scientific">Thraustotheca clavata</name>
    <dbReference type="NCBI Taxonomy" id="74557"/>
    <lineage>
        <taxon>Eukaryota</taxon>
        <taxon>Sar</taxon>
        <taxon>Stramenopiles</taxon>
        <taxon>Oomycota</taxon>
        <taxon>Saprolegniomycetes</taxon>
        <taxon>Saprolegniales</taxon>
        <taxon>Achlyaceae</taxon>
        <taxon>Thraustotheca</taxon>
    </lineage>
</organism>
<dbReference type="Pfam" id="PF13516">
    <property type="entry name" value="LRR_6"/>
    <property type="match status" value="4"/>
</dbReference>
<dbReference type="GO" id="GO:0005634">
    <property type="term" value="C:nucleus"/>
    <property type="evidence" value="ECO:0007669"/>
    <property type="project" value="TreeGrafter"/>
</dbReference>
<evidence type="ECO:0000256" key="3">
    <source>
        <dbReference type="ARBA" id="ARBA00022737"/>
    </source>
</evidence>
<dbReference type="Gene3D" id="3.80.10.10">
    <property type="entry name" value="Ribonuclease Inhibitor"/>
    <property type="match status" value="1"/>
</dbReference>
<dbReference type="GO" id="GO:0005096">
    <property type="term" value="F:GTPase activator activity"/>
    <property type="evidence" value="ECO:0007669"/>
    <property type="project" value="UniProtKB-KW"/>
</dbReference>
<protein>
    <submittedName>
        <fullName evidence="4">Uncharacterized protein</fullName>
    </submittedName>
</protein>
<dbReference type="GO" id="GO:0031267">
    <property type="term" value="F:small GTPase binding"/>
    <property type="evidence" value="ECO:0007669"/>
    <property type="project" value="TreeGrafter"/>
</dbReference>
<dbReference type="InterPro" id="IPR027038">
    <property type="entry name" value="RanGap"/>
</dbReference>
<accession>A0A1W0ACI4</accession>
<evidence type="ECO:0000313" key="4">
    <source>
        <dbReference type="EMBL" id="OQS07908.1"/>
    </source>
</evidence>
<evidence type="ECO:0000256" key="2">
    <source>
        <dbReference type="ARBA" id="ARBA00022614"/>
    </source>
</evidence>
<dbReference type="SMART" id="SM00368">
    <property type="entry name" value="LRR_RI"/>
    <property type="match status" value="3"/>
</dbReference>
<keyword evidence="1" id="KW-0343">GTPase activation</keyword>
<dbReference type="GO" id="GO:0048471">
    <property type="term" value="C:perinuclear region of cytoplasm"/>
    <property type="evidence" value="ECO:0007669"/>
    <property type="project" value="TreeGrafter"/>
</dbReference>
<dbReference type="PANTHER" id="PTHR24113">
    <property type="entry name" value="RAN GTPASE-ACTIVATING PROTEIN 1"/>
    <property type="match status" value="1"/>
</dbReference>
<sequence length="473" mass="53506">MPCIAEPALIELIALSISCPTALFEFLNAWPKDYLTEPLKHLVLISQKMPKHRVWPTFRPQRHTLRDASIMNIVRGILPLYPSIEIEHVHESLYMPLLPTTNVHIMGLVDPRQIVMASKQWQNRITKLMLSVQKQYKQPQYSPWNDNDIRNLCNAITLLPKLQELHLSIKYEAMIDGMLMTLVSAITNSTITNLNIHFIYPTSWDEQMLMKLLEWLSHGSVENIVLNNLAFSNNSAIPSILSKAFKTSSTLKSIALTLWNNPTSFTKVQITRDEIVHNTFYKKPLSTDATNDALLPMESNESTIYHLEMRNELIPDILSMSNTELIPSMYKLILHGNGLQDEGIIALSRILPKCKYLRRLELVDQGITDVGAKVLATILKQCPALEKVILDRNNIESDGALALCKNLSSLRHLSLSGNPVAARGVKKILLLMAMSNIPFTTTVDLSHCIPSKYDQTMCHASSLQLPPFRRCIV</sequence>
<comment type="caution">
    <text evidence="4">The sequence shown here is derived from an EMBL/GenBank/DDBJ whole genome shotgun (WGS) entry which is preliminary data.</text>
</comment>
<dbReference type="STRING" id="74557.A0A1W0ACI4"/>
<dbReference type="InterPro" id="IPR001611">
    <property type="entry name" value="Leu-rich_rpt"/>
</dbReference>
<dbReference type="OrthoDB" id="196566at2759"/>
<keyword evidence="2" id="KW-0433">Leucine-rich repeat</keyword>
<keyword evidence="3" id="KW-0677">Repeat</keyword>
<dbReference type="Proteomes" id="UP000243217">
    <property type="component" value="Unassembled WGS sequence"/>
</dbReference>
<gene>
    <name evidence="4" type="ORF">THRCLA_00097</name>
</gene>
<evidence type="ECO:0000256" key="1">
    <source>
        <dbReference type="ARBA" id="ARBA00022468"/>
    </source>
</evidence>
<dbReference type="PANTHER" id="PTHR24113:SF12">
    <property type="entry name" value="RAN GTPASE-ACTIVATING PROTEIN 1"/>
    <property type="match status" value="1"/>
</dbReference>
<dbReference type="GO" id="GO:0005829">
    <property type="term" value="C:cytosol"/>
    <property type="evidence" value="ECO:0007669"/>
    <property type="project" value="TreeGrafter"/>
</dbReference>
<dbReference type="InterPro" id="IPR032675">
    <property type="entry name" value="LRR_dom_sf"/>
</dbReference>
<dbReference type="GO" id="GO:0006913">
    <property type="term" value="P:nucleocytoplasmic transport"/>
    <property type="evidence" value="ECO:0007669"/>
    <property type="project" value="TreeGrafter"/>
</dbReference>